<dbReference type="PANTHER" id="PTHR33376">
    <property type="match status" value="1"/>
</dbReference>
<dbReference type="InterPro" id="IPR018389">
    <property type="entry name" value="DctP_fam"/>
</dbReference>
<organism evidence="3 4">
    <name type="scientific">Tamaricihabitans halophyticus</name>
    <dbReference type="NCBI Taxonomy" id="1262583"/>
    <lineage>
        <taxon>Bacteria</taxon>
        <taxon>Bacillati</taxon>
        <taxon>Actinomycetota</taxon>
        <taxon>Actinomycetes</taxon>
        <taxon>Pseudonocardiales</taxon>
        <taxon>Pseudonocardiaceae</taxon>
        <taxon>Tamaricihabitans</taxon>
    </lineage>
</organism>
<sequence>MNHPRNRARLASRVLAMVAALLVPLAACGVDREGPPGEFTLIIGDSYPTTHPASRDGVEFFMKRVGELTDGRVSFKYFPSDQVGKAEDYISLTRAGVTDIGVVSPPYLSAKLPLSNVADLPGMSTEACPPARALTELMSENGLLHEQEYAPRGIRMLFVGVQPKYEIFTGDGKLVTEPADMRGLLLRSSGGVLDQAVHRLGSAPVSIPGPEMYEAISRGTVDGTVLPTMSATPYRLDEVATNSTEGAPLGSFTLTYAISEEIWRQLPADLRDAVSRAGRETTEHLCRAIDAENASSREQLAEGGLTFTTLSQEQVADWRRAVAPVREQWVADMESMGRPGRATLEAMTAALREQSGGSR</sequence>
<dbReference type="CDD" id="cd13601">
    <property type="entry name" value="PBP2_TRAP_DctP1_3_4_like"/>
    <property type="match status" value="1"/>
</dbReference>
<dbReference type="Proteomes" id="UP000294911">
    <property type="component" value="Unassembled WGS sequence"/>
</dbReference>
<proteinExistence type="predicted"/>
<evidence type="ECO:0000256" key="1">
    <source>
        <dbReference type="ARBA" id="ARBA00022729"/>
    </source>
</evidence>
<dbReference type="RefSeq" id="WP_132880738.1">
    <property type="nucleotide sequence ID" value="NZ_SLXQ01000022.1"/>
</dbReference>
<name>A0A4V2SRM7_9PSEU</name>
<dbReference type="AlphaFoldDB" id="A0A4V2SRM7"/>
<dbReference type="NCBIfam" id="NF037995">
    <property type="entry name" value="TRAP_S1"/>
    <property type="match status" value="1"/>
</dbReference>
<reference evidence="3 4" key="1">
    <citation type="submission" date="2019-03" db="EMBL/GenBank/DDBJ databases">
        <title>Genomic Encyclopedia of Type Strains, Phase IV (KMG-IV): sequencing the most valuable type-strain genomes for metagenomic binning, comparative biology and taxonomic classification.</title>
        <authorList>
            <person name="Goeker M."/>
        </authorList>
    </citation>
    <scope>NUCLEOTIDE SEQUENCE [LARGE SCALE GENOMIC DNA]</scope>
    <source>
        <strain evidence="3 4">DSM 45765</strain>
    </source>
</reference>
<feature type="chain" id="PRO_5020799608" evidence="2">
    <location>
        <begin position="30"/>
        <end position="359"/>
    </location>
</feature>
<dbReference type="Pfam" id="PF03480">
    <property type="entry name" value="DctP"/>
    <property type="match status" value="1"/>
</dbReference>
<dbReference type="OrthoDB" id="9815946at2"/>
<dbReference type="PANTHER" id="PTHR33376:SF15">
    <property type="entry name" value="BLL6794 PROTEIN"/>
    <property type="match status" value="1"/>
</dbReference>
<evidence type="ECO:0000313" key="3">
    <source>
        <dbReference type="EMBL" id="TCP43426.1"/>
    </source>
</evidence>
<evidence type="ECO:0000256" key="2">
    <source>
        <dbReference type="SAM" id="SignalP"/>
    </source>
</evidence>
<keyword evidence="1 2" id="KW-0732">Signal</keyword>
<dbReference type="GO" id="GO:0055085">
    <property type="term" value="P:transmembrane transport"/>
    <property type="evidence" value="ECO:0007669"/>
    <property type="project" value="InterPro"/>
</dbReference>
<gene>
    <name evidence="3" type="ORF">EV191_12240</name>
</gene>
<evidence type="ECO:0000313" key="4">
    <source>
        <dbReference type="Proteomes" id="UP000294911"/>
    </source>
</evidence>
<keyword evidence="4" id="KW-1185">Reference proteome</keyword>
<feature type="signal peptide" evidence="2">
    <location>
        <begin position="1"/>
        <end position="29"/>
    </location>
</feature>
<dbReference type="EMBL" id="SLXQ01000022">
    <property type="protein sequence ID" value="TCP43426.1"/>
    <property type="molecule type" value="Genomic_DNA"/>
</dbReference>
<protein>
    <submittedName>
        <fullName evidence="3">TRAP-type C4-dicarboxylate transport system substrate-binding protein</fullName>
    </submittedName>
</protein>
<comment type="caution">
    <text evidence="3">The sequence shown here is derived from an EMBL/GenBank/DDBJ whole genome shotgun (WGS) entry which is preliminary data.</text>
</comment>
<accession>A0A4V2SRM7</accession>
<dbReference type="InterPro" id="IPR038404">
    <property type="entry name" value="TRAP_DctP_sf"/>
</dbReference>
<dbReference type="Gene3D" id="3.40.190.170">
    <property type="entry name" value="Bacterial extracellular solute-binding protein, family 7"/>
    <property type="match status" value="1"/>
</dbReference>